<organism evidence="5 6">
    <name type="scientific">Cellulomonas bogoriensis 69B4 = DSM 16987</name>
    <dbReference type="NCBI Taxonomy" id="1386082"/>
    <lineage>
        <taxon>Bacteria</taxon>
        <taxon>Bacillati</taxon>
        <taxon>Actinomycetota</taxon>
        <taxon>Actinomycetes</taxon>
        <taxon>Micrococcales</taxon>
        <taxon>Cellulomonadaceae</taxon>
        <taxon>Cellulomonas</taxon>
    </lineage>
</organism>
<dbReference type="GO" id="GO:0009307">
    <property type="term" value="P:DNA restriction-modification system"/>
    <property type="evidence" value="ECO:0007669"/>
    <property type="project" value="UniProtKB-KW"/>
</dbReference>
<proteinExistence type="inferred from homology"/>
<evidence type="ECO:0000313" key="6">
    <source>
        <dbReference type="Proteomes" id="UP000054314"/>
    </source>
</evidence>
<protein>
    <recommendedName>
        <fullName evidence="4">Type I restriction modification DNA specificity domain-containing protein</fullName>
    </recommendedName>
</protein>
<accession>A0A0A0C050</accession>
<keyword evidence="2" id="KW-0680">Restriction system</keyword>
<dbReference type="InterPro" id="IPR052021">
    <property type="entry name" value="Type-I_RS_S_subunit"/>
</dbReference>
<feature type="domain" description="Type I restriction modification DNA specificity" evidence="4">
    <location>
        <begin position="30"/>
        <end position="97"/>
    </location>
</feature>
<keyword evidence="6" id="KW-1185">Reference proteome</keyword>
<evidence type="ECO:0000256" key="2">
    <source>
        <dbReference type="ARBA" id="ARBA00022747"/>
    </source>
</evidence>
<evidence type="ECO:0000256" key="3">
    <source>
        <dbReference type="ARBA" id="ARBA00023125"/>
    </source>
</evidence>
<gene>
    <name evidence="5" type="ORF">N869_13015</name>
</gene>
<evidence type="ECO:0000259" key="4">
    <source>
        <dbReference type="Pfam" id="PF01420"/>
    </source>
</evidence>
<sequence>MVVGRATNLGEPTWCATDFWPLNTTLYVADFKDNVPRWVFHLFESIDLKGYDSGSVQPMLNRNYIAGVEVLVPPLAEQRAIAEVLGALDDKIAANTRLATTADALAIALASTAPASVPLASLAEHARRSVAPESTGATLVDHYSLPAFDAAQGPERVDPSTIKSNKFLVSTPAVLVSKLNPRFPRVWEVPQIGELPVLASTEFVVLEPKEITTAVLWALVAQPAFSATLAGMVAGTSGSHQRVRPAEMLMTLVGDPTELAAEVQSGVTAAVRRAGAARAENIQLAATRDALLPALMSGRMRVRDAEAVVADAT</sequence>
<dbReference type="Gene3D" id="3.90.220.20">
    <property type="entry name" value="DNA methylase specificity domains"/>
    <property type="match status" value="1"/>
</dbReference>
<name>A0A0A0C050_9CELL</name>
<keyword evidence="3" id="KW-0238">DNA-binding</keyword>
<dbReference type="EMBL" id="AXCZ01000035">
    <property type="protein sequence ID" value="KGM13571.1"/>
    <property type="molecule type" value="Genomic_DNA"/>
</dbReference>
<dbReference type="SUPFAM" id="SSF116734">
    <property type="entry name" value="DNA methylase specificity domain"/>
    <property type="match status" value="1"/>
</dbReference>
<dbReference type="PANTHER" id="PTHR30408:SF12">
    <property type="entry name" value="TYPE I RESTRICTION ENZYME MJAVIII SPECIFICITY SUBUNIT"/>
    <property type="match status" value="1"/>
</dbReference>
<evidence type="ECO:0000256" key="1">
    <source>
        <dbReference type="ARBA" id="ARBA00010923"/>
    </source>
</evidence>
<comment type="similarity">
    <text evidence="1">Belongs to the type-I restriction system S methylase family.</text>
</comment>
<dbReference type="Proteomes" id="UP000054314">
    <property type="component" value="Unassembled WGS sequence"/>
</dbReference>
<dbReference type="PANTHER" id="PTHR30408">
    <property type="entry name" value="TYPE-1 RESTRICTION ENZYME ECOKI SPECIFICITY PROTEIN"/>
    <property type="match status" value="1"/>
</dbReference>
<evidence type="ECO:0000313" key="5">
    <source>
        <dbReference type="EMBL" id="KGM13571.1"/>
    </source>
</evidence>
<reference evidence="5 6" key="1">
    <citation type="submission" date="2013-08" db="EMBL/GenBank/DDBJ databases">
        <title>Genome sequencing of Cellulomonas bogoriensis 69B4.</title>
        <authorList>
            <person name="Chen F."/>
            <person name="Li Y."/>
            <person name="Wang G."/>
        </authorList>
    </citation>
    <scope>NUCLEOTIDE SEQUENCE [LARGE SCALE GENOMIC DNA]</scope>
    <source>
        <strain evidence="5 6">69B4</strain>
    </source>
</reference>
<dbReference type="InterPro" id="IPR044946">
    <property type="entry name" value="Restrct_endonuc_typeI_TRD_sf"/>
</dbReference>
<dbReference type="Pfam" id="PF01420">
    <property type="entry name" value="Methylase_S"/>
    <property type="match status" value="1"/>
</dbReference>
<dbReference type="InterPro" id="IPR000055">
    <property type="entry name" value="Restrct_endonuc_typeI_TRD"/>
</dbReference>
<dbReference type="AlphaFoldDB" id="A0A0A0C050"/>
<comment type="caution">
    <text evidence="5">The sequence shown here is derived from an EMBL/GenBank/DDBJ whole genome shotgun (WGS) entry which is preliminary data.</text>
</comment>
<dbReference type="GO" id="GO:0003677">
    <property type="term" value="F:DNA binding"/>
    <property type="evidence" value="ECO:0007669"/>
    <property type="project" value="UniProtKB-KW"/>
</dbReference>